<dbReference type="PANTHER" id="PTHR40465:SF1">
    <property type="entry name" value="DUF6534 DOMAIN-CONTAINING PROTEIN"/>
    <property type="match status" value="1"/>
</dbReference>
<keyword evidence="1" id="KW-0472">Membrane</keyword>
<sequence>MAKDLTLQLMASYACQMGVLLIGVSLWGAGTVQVYAYYNNYPKDALWMKSLVLAIVGIVWVLDTSHQGLIIHTVYTYLITEYGNLVFLGNIVNSLAIEVIVNGIVAALVQAFFVLRAWRLSQGNIPVVVILNALIITTFALSIVYTIRALQLKTFARLEDIFTLSRVINVLNAVTDLAIAAVLIFLLHRSRTGFKRSDHIINRLILFSLNTGLLTSLDATMSLIANIVWSNTFIYILFFVNVSRLYTNSLMATLNSRKGLRGVDSSTGEESLSVTISQPRFRSRAVELDAPSALKAAGQPRMLSINVNTETHTVREREEGDRKGVQTLEFIHSMDLQDLASHVYANFYIQYIHSYSFDLRIIMYRLAPEAR</sequence>
<keyword evidence="1" id="KW-1133">Transmembrane helix</keyword>
<feature type="transmembrane region" description="Helical" evidence="1">
    <location>
        <begin position="167"/>
        <end position="188"/>
    </location>
</feature>
<comment type="caution">
    <text evidence="3">The sequence shown here is derived from an EMBL/GenBank/DDBJ whole genome shotgun (WGS) entry which is preliminary data.</text>
</comment>
<protein>
    <recommendedName>
        <fullName evidence="2">DUF6534 domain-containing protein</fullName>
    </recommendedName>
</protein>
<name>A0A9Q5HW96_SANBA</name>
<organism evidence="3 4">
    <name type="scientific">Sanghuangporus baumii</name>
    <name type="common">Phellinus baumii</name>
    <dbReference type="NCBI Taxonomy" id="108892"/>
    <lineage>
        <taxon>Eukaryota</taxon>
        <taxon>Fungi</taxon>
        <taxon>Dikarya</taxon>
        <taxon>Basidiomycota</taxon>
        <taxon>Agaricomycotina</taxon>
        <taxon>Agaricomycetes</taxon>
        <taxon>Hymenochaetales</taxon>
        <taxon>Hymenochaetaceae</taxon>
        <taxon>Sanghuangporus</taxon>
    </lineage>
</organism>
<gene>
    <name evidence="3" type="ORF">A7U60_g5677</name>
</gene>
<keyword evidence="4" id="KW-1185">Reference proteome</keyword>
<dbReference type="InterPro" id="IPR045339">
    <property type="entry name" value="DUF6534"/>
</dbReference>
<feature type="transmembrane region" description="Helical" evidence="1">
    <location>
        <begin position="69"/>
        <end position="89"/>
    </location>
</feature>
<dbReference type="PROSITE" id="PS51257">
    <property type="entry name" value="PROKAR_LIPOPROTEIN"/>
    <property type="match status" value="1"/>
</dbReference>
<evidence type="ECO:0000256" key="1">
    <source>
        <dbReference type="SAM" id="Phobius"/>
    </source>
</evidence>
<proteinExistence type="predicted"/>
<feature type="transmembrane region" description="Helical" evidence="1">
    <location>
        <begin position="95"/>
        <end position="115"/>
    </location>
</feature>
<evidence type="ECO:0000313" key="4">
    <source>
        <dbReference type="Proteomes" id="UP000757232"/>
    </source>
</evidence>
<feature type="transmembrane region" description="Helical" evidence="1">
    <location>
        <begin position="44"/>
        <end position="62"/>
    </location>
</feature>
<reference evidence="3" key="1">
    <citation type="submission" date="2016-06" db="EMBL/GenBank/DDBJ databases">
        <title>Draft Genome sequence of the fungus Inonotus baumii.</title>
        <authorList>
            <person name="Zhu H."/>
            <person name="Lin W."/>
        </authorList>
    </citation>
    <scope>NUCLEOTIDE SEQUENCE</scope>
    <source>
        <strain evidence="3">821</strain>
    </source>
</reference>
<dbReference type="EMBL" id="LNZH02000194">
    <property type="protein sequence ID" value="OCB87162.1"/>
    <property type="molecule type" value="Genomic_DNA"/>
</dbReference>
<dbReference type="Pfam" id="PF20152">
    <property type="entry name" value="DUF6534"/>
    <property type="match status" value="1"/>
</dbReference>
<feature type="domain" description="DUF6534" evidence="2">
    <location>
        <begin position="173"/>
        <end position="258"/>
    </location>
</feature>
<dbReference type="Proteomes" id="UP000757232">
    <property type="component" value="Unassembled WGS sequence"/>
</dbReference>
<feature type="transmembrane region" description="Helical" evidence="1">
    <location>
        <begin position="127"/>
        <end position="147"/>
    </location>
</feature>
<accession>A0A9Q5HW96</accession>
<feature type="transmembrane region" description="Helical" evidence="1">
    <location>
        <begin position="200"/>
        <end position="217"/>
    </location>
</feature>
<feature type="transmembrane region" description="Helical" evidence="1">
    <location>
        <begin position="223"/>
        <end position="242"/>
    </location>
</feature>
<evidence type="ECO:0000259" key="2">
    <source>
        <dbReference type="Pfam" id="PF20152"/>
    </source>
</evidence>
<dbReference type="AlphaFoldDB" id="A0A9Q5HW96"/>
<keyword evidence="1" id="KW-0812">Transmembrane</keyword>
<dbReference type="PANTHER" id="PTHR40465">
    <property type="entry name" value="CHROMOSOME 1, WHOLE GENOME SHOTGUN SEQUENCE"/>
    <property type="match status" value="1"/>
</dbReference>
<evidence type="ECO:0000313" key="3">
    <source>
        <dbReference type="EMBL" id="OCB87162.1"/>
    </source>
</evidence>
<dbReference type="OrthoDB" id="2535105at2759"/>
<feature type="transmembrane region" description="Helical" evidence="1">
    <location>
        <begin position="12"/>
        <end position="38"/>
    </location>
</feature>